<dbReference type="AlphaFoldDB" id="A0A8K0SNW1"/>
<dbReference type="EMBL" id="JAGPNK010000008">
    <property type="protein sequence ID" value="KAH7316960.1"/>
    <property type="molecule type" value="Genomic_DNA"/>
</dbReference>
<name>A0A8K0SNW1_9HYPO</name>
<reference evidence="2" key="1">
    <citation type="journal article" date="2021" name="Nat. Commun.">
        <title>Genetic determinants of endophytism in the Arabidopsis root mycobiome.</title>
        <authorList>
            <person name="Mesny F."/>
            <person name="Miyauchi S."/>
            <person name="Thiergart T."/>
            <person name="Pickel B."/>
            <person name="Atanasova L."/>
            <person name="Karlsson M."/>
            <person name="Huettel B."/>
            <person name="Barry K.W."/>
            <person name="Haridas S."/>
            <person name="Chen C."/>
            <person name="Bauer D."/>
            <person name="Andreopoulos W."/>
            <person name="Pangilinan J."/>
            <person name="LaButti K."/>
            <person name="Riley R."/>
            <person name="Lipzen A."/>
            <person name="Clum A."/>
            <person name="Drula E."/>
            <person name="Henrissat B."/>
            <person name="Kohler A."/>
            <person name="Grigoriev I.V."/>
            <person name="Martin F.M."/>
            <person name="Hacquard S."/>
        </authorList>
    </citation>
    <scope>NUCLEOTIDE SEQUENCE</scope>
    <source>
        <strain evidence="2">MPI-CAGE-CH-0235</strain>
    </source>
</reference>
<comment type="caution">
    <text evidence="2">The sequence shown here is derived from an EMBL/GenBank/DDBJ whole genome shotgun (WGS) entry which is preliminary data.</text>
</comment>
<organism evidence="2 3">
    <name type="scientific">Stachybotrys elegans</name>
    <dbReference type="NCBI Taxonomy" id="80388"/>
    <lineage>
        <taxon>Eukaryota</taxon>
        <taxon>Fungi</taxon>
        <taxon>Dikarya</taxon>
        <taxon>Ascomycota</taxon>
        <taxon>Pezizomycotina</taxon>
        <taxon>Sordariomycetes</taxon>
        <taxon>Hypocreomycetidae</taxon>
        <taxon>Hypocreales</taxon>
        <taxon>Stachybotryaceae</taxon>
        <taxon>Stachybotrys</taxon>
    </lineage>
</organism>
<feature type="non-terminal residue" evidence="2">
    <location>
        <position position="1"/>
    </location>
</feature>
<evidence type="ECO:0000313" key="2">
    <source>
        <dbReference type="EMBL" id="KAH7316960.1"/>
    </source>
</evidence>
<gene>
    <name evidence="2" type="ORF">B0I35DRAFT_354614</name>
</gene>
<keyword evidence="3" id="KW-1185">Reference proteome</keyword>
<dbReference type="PANTHER" id="PTHR33112">
    <property type="entry name" value="DOMAIN PROTEIN, PUTATIVE-RELATED"/>
    <property type="match status" value="1"/>
</dbReference>
<feature type="domain" description="Heterokaryon incompatibility" evidence="1">
    <location>
        <begin position="2"/>
        <end position="162"/>
    </location>
</feature>
<evidence type="ECO:0000313" key="3">
    <source>
        <dbReference type="Proteomes" id="UP000813444"/>
    </source>
</evidence>
<protein>
    <submittedName>
        <fullName evidence="2">Heterokaryon incompatibility protein-domain-containing protein</fullName>
    </submittedName>
</protein>
<sequence length="426" mass="48334">ITLSHWWGDPKMHPIFCTYRCNVDSFLVGIAFNELPKSFQDAVIITRELGIRYLWIDSLCIIQQHRRCSEACGRSDDWNNEAPAMGRYYSSSYLTLAATSAQGSSDGFLGSRPQMSYVTVANQLPSSDLRQHDPLYICQGINDFQNDVNLAELNQRAWVFQERALSRRITHFASTQTYWECGGGDSNNIGEARCETLAWMQHPKSSLLCDPLFPDSVMERSGSNRIRLLEALVERYTKLDLTFSSDRPFAIAGLMQRMAVAMGTEEKYSAFERFLARSLLWRRGRHAYQGLVRTSRPSATGDDQNRTPSWLRKAYEGEIKYREVPFGQIAWSDGLFFPLADGPLVVLARVFLRSRSKLVFDQQDRLHDPQLRCVIIGESTKRVGQLYVMAIAPLPLRTLRGTHERVGVGCIPKDCVGDQASIIKVI</sequence>
<accession>A0A8K0SNW1</accession>
<dbReference type="Proteomes" id="UP000813444">
    <property type="component" value="Unassembled WGS sequence"/>
</dbReference>
<dbReference type="OrthoDB" id="5125733at2759"/>
<evidence type="ECO:0000259" key="1">
    <source>
        <dbReference type="Pfam" id="PF06985"/>
    </source>
</evidence>
<dbReference type="InterPro" id="IPR010730">
    <property type="entry name" value="HET"/>
</dbReference>
<proteinExistence type="predicted"/>
<dbReference type="PANTHER" id="PTHR33112:SF10">
    <property type="entry name" value="TOL"/>
    <property type="match status" value="1"/>
</dbReference>
<dbReference type="Pfam" id="PF06985">
    <property type="entry name" value="HET"/>
    <property type="match status" value="1"/>
</dbReference>